<comment type="caution">
    <text evidence="1">The sequence shown here is derived from an EMBL/GenBank/DDBJ whole genome shotgun (WGS) entry which is preliminary data.</text>
</comment>
<reference evidence="2" key="1">
    <citation type="journal article" date="2017" name="Nat. Microbiol.">
        <title>Global analysis of biosynthetic gene clusters reveals vast potential of secondary metabolite production in Penicillium species.</title>
        <authorList>
            <person name="Nielsen J.C."/>
            <person name="Grijseels S."/>
            <person name="Prigent S."/>
            <person name="Ji B."/>
            <person name="Dainat J."/>
            <person name="Nielsen K.F."/>
            <person name="Frisvad J.C."/>
            <person name="Workman M."/>
            <person name="Nielsen J."/>
        </authorList>
    </citation>
    <scope>NUCLEOTIDE SEQUENCE [LARGE SCALE GENOMIC DNA]</scope>
    <source>
        <strain evidence="2">IBT 13039</strain>
    </source>
</reference>
<proteinExistence type="predicted"/>
<sequence>IEAESYFHFQQIAFEDIVRSALGYKAVSVEWFLQQHTSLYGILVNHLHKYPEELLLYLEVEKV</sequence>
<protein>
    <submittedName>
        <fullName evidence="1">Uncharacterized protein</fullName>
    </submittedName>
</protein>
<keyword evidence="2" id="KW-1185">Reference proteome</keyword>
<dbReference type="Proteomes" id="UP000191691">
    <property type="component" value="Unassembled WGS sequence"/>
</dbReference>
<evidence type="ECO:0000313" key="1">
    <source>
        <dbReference type="EMBL" id="OQE34148.1"/>
    </source>
</evidence>
<feature type="non-terminal residue" evidence="1">
    <location>
        <position position="1"/>
    </location>
</feature>
<dbReference type="STRING" id="60175.A0A1V6U6P1"/>
<dbReference type="EMBL" id="MOOB01000858">
    <property type="protein sequence ID" value="OQE34148.1"/>
    <property type="molecule type" value="Genomic_DNA"/>
</dbReference>
<dbReference type="AlphaFoldDB" id="A0A1V6U6P1"/>
<accession>A0A1V6U6P1</accession>
<organism evidence="1 2">
    <name type="scientific">Penicillium nalgiovense</name>
    <dbReference type="NCBI Taxonomy" id="60175"/>
    <lineage>
        <taxon>Eukaryota</taxon>
        <taxon>Fungi</taxon>
        <taxon>Dikarya</taxon>
        <taxon>Ascomycota</taxon>
        <taxon>Pezizomycotina</taxon>
        <taxon>Eurotiomycetes</taxon>
        <taxon>Eurotiomycetidae</taxon>
        <taxon>Eurotiales</taxon>
        <taxon>Aspergillaceae</taxon>
        <taxon>Penicillium</taxon>
    </lineage>
</organism>
<name>A0A1V6U6P1_PENNA</name>
<feature type="non-terminal residue" evidence="1">
    <location>
        <position position="63"/>
    </location>
</feature>
<evidence type="ECO:0000313" key="2">
    <source>
        <dbReference type="Proteomes" id="UP000191691"/>
    </source>
</evidence>
<gene>
    <name evidence="1" type="ORF">PENNAL_c0858G10570</name>
</gene>